<dbReference type="InterPro" id="IPR003439">
    <property type="entry name" value="ABC_transporter-like_ATP-bd"/>
</dbReference>
<dbReference type="PROSITE" id="PS50893">
    <property type="entry name" value="ABC_TRANSPORTER_2"/>
    <property type="match status" value="1"/>
</dbReference>
<dbReference type="Pfam" id="PF08352">
    <property type="entry name" value="oligo_HPY"/>
    <property type="match status" value="1"/>
</dbReference>
<dbReference type="GO" id="GO:0016887">
    <property type="term" value="F:ATP hydrolysis activity"/>
    <property type="evidence" value="ECO:0007669"/>
    <property type="project" value="InterPro"/>
</dbReference>
<reference evidence="5" key="1">
    <citation type="journal article" date="2020" name="mSystems">
        <title>Genome- and Community-Level Interaction Insights into Carbon Utilization and Element Cycling Functions of Hydrothermarchaeota in Hydrothermal Sediment.</title>
        <authorList>
            <person name="Zhou Z."/>
            <person name="Liu Y."/>
            <person name="Xu W."/>
            <person name="Pan J."/>
            <person name="Luo Z.H."/>
            <person name="Li M."/>
        </authorList>
    </citation>
    <scope>NUCLEOTIDE SEQUENCE</scope>
    <source>
        <strain evidence="5">SpSt-649</strain>
    </source>
</reference>
<dbReference type="EMBL" id="DTBQ01000052">
    <property type="protein sequence ID" value="HGM46470.1"/>
    <property type="molecule type" value="Genomic_DNA"/>
</dbReference>
<evidence type="ECO:0000256" key="2">
    <source>
        <dbReference type="ARBA" id="ARBA00022741"/>
    </source>
</evidence>
<feature type="domain" description="ABC transporter" evidence="4">
    <location>
        <begin position="8"/>
        <end position="254"/>
    </location>
</feature>
<keyword evidence="2" id="KW-0547">Nucleotide-binding</keyword>
<evidence type="ECO:0000256" key="1">
    <source>
        <dbReference type="ARBA" id="ARBA00022448"/>
    </source>
</evidence>
<dbReference type="Pfam" id="PF00005">
    <property type="entry name" value="ABC_tran"/>
    <property type="match status" value="1"/>
</dbReference>
<dbReference type="PROSITE" id="PS00211">
    <property type="entry name" value="ABC_TRANSPORTER_1"/>
    <property type="match status" value="1"/>
</dbReference>
<dbReference type="PANTHER" id="PTHR43230:SF3">
    <property type="entry name" value="ABC-TYPE DIPEPTIDE_OLIGOPEPTIDE TRANSPORT SYSTEM, ATPASE COMPONENT"/>
    <property type="match status" value="1"/>
</dbReference>
<dbReference type="InterPro" id="IPR013563">
    <property type="entry name" value="Oligopep_ABC_C"/>
</dbReference>
<keyword evidence="3 5" id="KW-0067">ATP-binding</keyword>
<dbReference type="SUPFAM" id="SSF52540">
    <property type="entry name" value="P-loop containing nucleoside triphosphate hydrolases"/>
    <property type="match status" value="1"/>
</dbReference>
<dbReference type="InterPro" id="IPR003593">
    <property type="entry name" value="AAA+_ATPase"/>
</dbReference>
<dbReference type="CDD" id="cd03257">
    <property type="entry name" value="ABC_NikE_OppD_transporters"/>
    <property type="match status" value="1"/>
</dbReference>
<dbReference type="AlphaFoldDB" id="A0A7C4H5V8"/>
<evidence type="ECO:0000256" key="3">
    <source>
        <dbReference type="ARBA" id="ARBA00022840"/>
    </source>
</evidence>
<sequence>MRPALLSLRNVSVVFKGRGGTVSAVRDVSLDITPGEIVSVVGESGSGKTTLGRVAALLQRPTSGQALYKGLDTARIPKPDLQRIKIRLQYVYQDPYSSLNPVKSVYEALSVVIRTHRKGIPESEVRRLVVDLLERVGLTPPEYFLNKYPHHLSGGMRQRLNIARALIPNPELIVADEPVSMIDPSMKVSVLDLLKDLNVKSGVSLLYITHELGTIRYLAPTSKMLVMLRGLVMEEGVAEEVMRKPLHPYSLALIAFGSAFELKLKSMRDLFVKHAEYEGAPSAGCPFAARCPWAREKCFKERPPLVEYAGRKVACHFPGELEQYW</sequence>
<evidence type="ECO:0000259" key="4">
    <source>
        <dbReference type="PROSITE" id="PS50893"/>
    </source>
</evidence>
<dbReference type="PANTHER" id="PTHR43230">
    <property type="entry name" value="ABC-TYPE DIPEPTIDE/OLIGOPEPTIDE TRANSPORT SYSTEM, ATPASE COMPONENT"/>
    <property type="match status" value="1"/>
</dbReference>
<comment type="caution">
    <text evidence="5">The sequence shown here is derived from an EMBL/GenBank/DDBJ whole genome shotgun (WGS) entry which is preliminary data.</text>
</comment>
<name>A0A7C4H5V8_THEPE</name>
<dbReference type="GO" id="GO:0005524">
    <property type="term" value="F:ATP binding"/>
    <property type="evidence" value="ECO:0007669"/>
    <property type="project" value="UniProtKB-KW"/>
</dbReference>
<gene>
    <name evidence="5" type="ORF">ENU21_01785</name>
</gene>
<accession>A0A7C4H5V8</accession>
<dbReference type="InterPro" id="IPR027417">
    <property type="entry name" value="P-loop_NTPase"/>
</dbReference>
<evidence type="ECO:0000313" key="5">
    <source>
        <dbReference type="EMBL" id="HGM46470.1"/>
    </source>
</evidence>
<dbReference type="GO" id="GO:0015833">
    <property type="term" value="P:peptide transport"/>
    <property type="evidence" value="ECO:0007669"/>
    <property type="project" value="InterPro"/>
</dbReference>
<proteinExistence type="predicted"/>
<protein>
    <submittedName>
        <fullName evidence="5">ABC transporter ATP-binding protein</fullName>
    </submittedName>
</protein>
<organism evidence="5">
    <name type="scientific">Thermofilum pendens</name>
    <dbReference type="NCBI Taxonomy" id="2269"/>
    <lineage>
        <taxon>Archaea</taxon>
        <taxon>Thermoproteota</taxon>
        <taxon>Thermoprotei</taxon>
        <taxon>Thermofilales</taxon>
        <taxon>Thermofilaceae</taxon>
        <taxon>Thermofilum</taxon>
    </lineage>
</organism>
<dbReference type="SMART" id="SM00382">
    <property type="entry name" value="AAA"/>
    <property type="match status" value="1"/>
</dbReference>
<dbReference type="InterPro" id="IPR017871">
    <property type="entry name" value="ABC_transporter-like_CS"/>
</dbReference>
<dbReference type="Gene3D" id="3.40.50.300">
    <property type="entry name" value="P-loop containing nucleotide triphosphate hydrolases"/>
    <property type="match status" value="1"/>
</dbReference>
<keyword evidence="1" id="KW-0813">Transport</keyword>
<dbReference type="NCBIfam" id="TIGR01727">
    <property type="entry name" value="oligo_HPY"/>
    <property type="match status" value="1"/>
</dbReference>